<dbReference type="EMBL" id="CP059735">
    <property type="protein sequence ID" value="WDE01097.1"/>
    <property type="molecule type" value="Genomic_DNA"/>
</dbReference>
<evidence type="ECO:0008006" key="3">
    <source>
        <dbReference type="Google" id="ProtNLM"/>
    </source>
</evidence>
<keyword evidence="2" id="KW-1185">Reference proteome</keyword>
<proteinExistence type="predicted"/>
<dbReference type="KEGG" id="tact:SG35_010940"/>
<protein>
    <recommendedName>
        <fullName evidence="3">DUF1801 domain-containing protein</fullName>
    </recommendedName>
</protein>
<reference evidence="1 2" key="1">
    <citation type="journal article" date="2015" name="Genome Announc.">
        <title>Draft Genome Sequences of Marine Isolates of Thalassomonas viridans and Thalassomonas actiniarum.</title>
        <authorList>
            <person name="Olonade I."/>
            <person name="van Zyl L.J."/>
            <person name="Trindade M."/>
        </authorList>
    </citation>
    <scope>NUCLEOTIDE SEQUENCE [LARGE SCALE GENOMIC DNA]</scope>
    <source>
        <strain evidence="1 2">A5K-106</strain>
    </source>
</reference>
<dbReference type="AlphaFoldDB" id="A0AAE9YWY4"/>
<gene>
    <name evidence="1" type="ORF">SG35_010940</name>
</gene>
<name>A0AAE9YWY4_9GAMM</name>
<sequence length="116" mass="13050">MDRVFTTLANIMKKHAAKLEITTDKPGNLYINTGKLDAKKKAIFFGMVKQSKDKVAYHLMPVYCNPELLSNISVELKKKMQGKSCFNFKALDTDLFTELDALTNAGLADYQKADKI</sequence>
<organism evidence="1 2">
    <name type="scientific">Thalassomonas actiniarum</name>
    <dbReference type="NCBI Taxonomy" id="485447"/>
    <lineage>
        <taxon>Bacteria</taxon>
        <taxon>Pseudomonadati</taxon>
        <taxon>Pseudomonadota</taxon>
        <taxon>Gammaproteobacteria</taxon>
        <taxon>Alteromonadales</taxon>
        <taxon>Colwelliaceae</taxon>
        <taxon>Thalassomonas</taxon>
    </lineage>
</organism>
<evidence type="ECO:0000313" key="2">
    <source>
        <dbReference type="Proteomes" id="UP000032568"/>
    </source>
</evidence>
<dbReference type="Proteomes" id="UP000032568">
    <property type="component" value="Chromosome"/>
</dbReference>
<accession>A0AAE9YWY4</accession>
<reference evidence="1 2" key="2">
    <citation type="journal article" date="2022" name="Mar. Drugs">
        <title>Bioassay-Guided Fractionation Leads to the Detection of Cholic Acid Generated by the Rare Thalassomonas sp.</title>
        <authorList>
            <person name="Pheiffer F."/>
            <person name="Schneider Y.K."/>
            <person name="Hansen E.H."/>
            <person name="Andersen J.H."/>
            <person name="Isaksson J."/>
            <person name="Busche T."/>
            <person name="R C."/>
            <person name="Kalinowski J."/>
            <person name="Zyl L.V."/>
            <person name="Trindade M."/>
        </authorList>
    </citation>
    <scope>NUCLEOTIDE SEQUENCE [LARGE SCALE GENOMIC DNA]</scope>
    <source>
        <strain evidence="1 2">A5K-106</strain>
    </source>
</reference>
<evidence type="ECO:0000313" key="1">
    <source>
        <dbReference type="EMBL" id="WDE01097.1"/>
    </source>
</evidence>